<evidence type="ECO:0000313" key="10">
    <source>
        <dbReference type="EMBL" id="AIX30683.1"/>
    </source>
</evidence>
<dbReference type="EMBL" id="KJ019145">
    <property type="protein sequence ID" value="AIX42134.1"/>
    <property type="molecule type" value="Genomic_DNA"/>
</dbReference>
<dbReference type="EMBL" id="KJ019099">
    <property type="protein sequence ID" value="AIX31260.1"/>
    <property type="molecule type" value="Genomic_DNA"/>
</dbReference>
<proteinExistence type="predicted"/>
<reference evidence="23 24" key="1">
    <citation type="submission" date="2013-12" db="EMBL/GenBank/DDBJ databases">
        <title>Ecological redundancy of diverse viral populations within a natural community.</title>
        <authorList>
            <person name="Gregory A.C."/>
            <person name="LaButti K."/>
            <person name="Copeland A."/>
            <person name="Woyke T."/>
            <person name="Sullivan M.B."/>
        </authorList>
    </citation>
    <scope>NUCLEOTIDE SEQUENCE [LARGE SCALE GENOMIC DNA]</scope>
    <source>
        <strain evidence="16">Syn7803C11</strain>
        <strain evidence="17">Syn7803C12</strain>
        <strain evidence="18">Syn7803C15</strain>
        <strain evidence="19">Syn7803C16</strain>
        <strain evidence="20">Syn7803C24</strain>
        <strain evidence="21">Syn7803C25</strain>
        <strain evidence="22">Syn7803C34</strain>
        <strain evidence="2">Syn7803C58</strain>
        <strain evidence="3">Syn7803C6</strain>
        <strain evidence="4">Syn7803C80</strain>
        <strain evidence="5">Syn7803C9</strain>
        <strain evidence="6">Syn7803US17</strain>
        <strain evidence="8">Syn7803US2</strain>
        <strain evidence="7">Syn7803US24</strain>
        <strain evidence="12">Syn7803US3</strain>
        <strain evidence="9">Syn7803US36</strain>
        <strain evidence="10">Syn7803US37</strain>
        <strain evidence="11">Syn7803US39</strain>
        <strain evidence="15">Syn7803US4</strain>
        <strain evidence="13">Syn7803US43</strain>
        <strain evidence="14">Syn7803US44</strain>
    </source>
</reference>
<accession>A0A0E3FBF5</accession>
<evidence type="ECO:0000313" key="3">
    <source>
        <dbReference type="EMBL" id="AIX18502.1"/>
    </source>
</evidence>
<dbReference type="RefSeq" id="YP_009134417.1">
    <property type="nucleotide sequence ID" value="NC_026927.1"/>
</dbReference>
<dbReference type="Proteomes" id="UP000185312">
    <property type="component" value="Segment"/>
</dbReference>
<dbReference type="EMBL" id="KJ019086">
    <property type="protein sequence ID" value="AIX27845.1"/>
    <property type="molecule type" value="Genomic_DNA"/>
</dbReference>
<dbReference type="Proteomes" id="UP000185314">
    <property type="component" value="Segment"/>
</dbReference>
<dbReference type="Proteomes" id="UP000185291">
    <property type="component" value="Segment"/>
</dbReference>
<name>A0A0E3FBF5_9CAUD</name>
<evidence type="ECO:0000313" key="2">
    <source>
        <dbReference type="EMBL" id="AIX16723.1"/>
    </source>
</evidence>
<dbReference type="EMBL" id="KJ019142">
    <property type="protein sequence ID" value="AIX41276.1"/>
    <property type="molecule type" value="Genomic_DNA"/>
</dbReference>
<evidence type="ECO:0000313" key="17">
    <source>
        <dbReference type="EMBL" id="AIX41564.1"/>
    </source>
</evidence>
<evidence type="ECO:0000313" key="9">
    <source>
        <dbReference type="EMBL" id="AIX30393.1"/>
    </source>
</evidence>
<keyword evidence="1" id="KW-0812">Transmembrane</keyword>
<dbReference type="KEGG" id="vg:24172056"/>
<evidence type="ECO:0000313" key="18">
    <source>
        <dbReference type="EMBL" id="AIX42134.1"/>
    </source>
</evidence>
<evidence type="ECO:0000313" key="25">
    <source>
        <dbReference type="Proteomes" id="UP000185319"/>
    </source>
</evidence>
<dbReference type="Proteomes" id="UP000185319">
    <property type="component" value="Segment"/>
</dbReference>
<dbReference type="Proteomes" id="UP000185295">
    <property type="component" value="Segment"/>
</dbReference>
<evidence type="ECO:0000256" key="1">
    <source>
        <dbReference type="SAM" id="Phobius"/>
    </source>
</evidence>
<evidence type="ECO:0000313" key="16">
    <source>
        <dbReference type="EMBL" id="AIX41276.1"/>
    </source>
</evidence>
<dbReference type="EMBL" id="KJ019152">
    <property type="protein sequence ID" value="AIX44126.1"/>
    <property type="molecule type" value="Genomic_DNA"/>
</dbReference>
<dbReference type="EMBL" id="KJ019092">
    <property type="protein sequence ID" value="AIX29313.1"/>
    <property type="molecule type" value="Genomic_DNA"/>
</dbReference>
<sequence>MLGNVLLWISIPFVVATIFFGIYRGENYYYESSDYDGNGTSH</sequence>
<dbReference type="Proteomes" id="UP000185322">
    <property type="component" value="Segment"/>
</dbReference>
<dbReference type="EMBL" id="KJ019053">
    <property type="protein sequence ID" value="AIX20380.1"/>
    <property type="molecule type" value="Genomic_DNA"/>
</dbReference>
<dbReference type="Proteomes" id="UP000185307">
    <property type="component" value="Segment"/>
</dbReference>
<evidence type="ECO:0000313" key="22">
    <source>
        <dbReference type="EMBL" id="AIX45752.1"/>
    </source>
</evidence>
<dbReference type="EMBL" id="KJ019045">
    <property type="protein sequence ID" value="AIX18502.1"/>
    <property type="molecule type" value="Genomic_DNA"/>
</dbReference>
<evidence type="ECO:0000313" key="7">
    <source>
        <dbReference type="EMBL" id="AIX28770.1"/>
    </source>
</evidence>
<evidence type="ECO:0000313" key="23">
    <source>
        <dbReference type="Proteomes" id="UP000033001"/>
    </source>
</evidence>
<dbReference type="EMBL" id="KJ019103">
    <property type="protein sequence ID" value="AIX32405.1"/>
    <property type="molecule type" value="Genomic_DNA"/>
</dbReference>
<organism evidence="5 25">
    <name type="scientific">Synechococcus phage ACG-2014f</name>
    <dbReference type="NCBI Taxonomy" id="1493511"/>
    <lineage>
        <taxon>Viruses</taxon>
        <taxon>Duplodnaviria</taxon>
        <taxon>Heunggongvirae</taxon>
        <taxon>Uroviricota</taxon>
        <taxon>Caudoviricetes</taxon>
        <taxon>Pantevenvirales</taxon>
        <taxon>Kyanoviridae</taxon>
        <taxon>Atlauavirus</taxon>
        <taxon>Atlauavirus tusconc8</taxon>
    </lineage>
</organism>
<dbReference type="Proteomes" id="UP000185316">
    <property type="component" value="Segment"/>
</dbReference>
<dbReference type="Proteomes" id="UP000185317">
    <property type="component" value="Segment"/>
</dbReference>
<evidence type="ECO:0000313" key="5">
    <source>
        <dbReference type="EMBL" id="AIX23395.1"/>
    </source>
</evidence>
<dbReference type="Proteomes" id="UP000185304">
    <property type="component" value="Segment"/>
</dbReference>
<dbReference type="EMBL" id="KJ019105">
    <property type="protein sequence ID" value="AIX32899.1"/>
    <property type="molecule type" value="Genomic_DNA"/>
</dbReference>
<dbReference type="EMBL" id="KJ019090">
    <property type="protein sequence ID" value="AIX28770.1"/>
    <property type="molecule type" value="Genomic_DNA"/>
</dbReference>
<protein>
    <recommendedName>
        <fullName evidence="26">NADH dehydrogenase subunit NdhP</fullName>
    </recommendedName>
</protein>
<feature type="transmembrane region" description="Helical" evidence="1">
    <location>
        <begin position="6"/>
        <end position="23"/>
    </location>
</feature>
<dbReference type="EMBL" id="KJ019151">
    <property type="protein sequence ID" value="AIX43838.1"/>
    <property type="molecule type" value="Genomic_DNA"/>
</dbReference>
<dbReference type="Proteomes" id="UP000185306">
    <property type="component" value="Segment"/>
</dbReference>
<evidence type="ECO:0000313" key="21">
    <source>
        <dbReference type="EMBL" id="AIX44126.1"/>
    </source>
</evidence>
<evidence type="ECO:0008006" key="26">
    <source>
        <dbReference type="Google" id="ProtNLM"/>
    </source>
</evidence>
<dbReference type="EMBL" id="KJ019096">
    <property type="protein sequence ID" value="AIX30393.1"/>
    <property type="molecule type" value="Genomic_DNA"/>
</dbReference>
<evidence type="ECO:0000313" key="15">
    <source>
        <dbReference type="EMBL" id="AIX32899.1"/>
    </source>
</evidence>
<dbReference type="EMBL" id="KJ019143">
    <property type="protein sequence ID" value="AIX41564.1"/>
    <property type="molecule type" value="Genomic_DNA"/>
</dbReference>
<dbReference type="EMBL" id="KJ019102">
    <property type="protein sequence ID" value="AIX32116.1"/>
    <property type="molecule type" value="Genomic_DNA"/>
</dbReference>
<dbReference type="Proteomes" id="UP000185300">
    <property type="component" value="Segment"/>
</dbReference>
<dbReference type="EMBL" id="KJ019066">
    <property type="protein sequence ID" value="AIX23395.1"/>
    <property type="molecule type" value="Genomic_DNA"/>
</dbReference>
<evidence type="ECO:0000313" key="14">
    <source>
        <dbReference type="EMBL" id="AIX32405.1"/>
    </source>
</evidence>
<dbReference type="EMBL" id="KJ019037">
    <property type="protein sequence ID" value="AIX16723.1"/>
    <property type="molecule type" value="Genomic_DNA"/>
</dbReference>
<evidence type="ECO:0000313" key="24">
    <source>
        <dbReference type="Proteomes" id="UP000185286"/>
    </source>
</evidence>
<dbReference type="EMBL" id="KJ019097">
    <property type="protein sequence ID" value="AIX30683.1"/>
    <property type="molecule type" value="Genomic_DNA"/>
</dbReference>
<dbReference type="Proteomes" id="UP000185313">
    <property type="component" value="Segment"/>
</dbReference>
<evidence type="ECO:0000313" key="4">
    <source>
        <dbReference type="EMBL" id="AIX20380.1"/>
    </source>
</evidence>
<keyword evidence="1" id="KW-1133">Transmembrane helix</keyword>
<dbReference type="Proteomes" id="UP000185324">
    <property type="component" value="Segment"/>
</dbReference>
<dbReference type="Proteomes" id="UP000185318">
    <property type="component" value="Segment"/>
</dbReference>
<dbReference type="Proteomes" id="UP000033001">
    <property type="component" value="Segment"/>
</dbReference>
<dbReference type="Proteomes" id="UP000185311">
    <property type="component" value="Segment"/>
</dbReference>
<gene>
    <name evidence="16" type="ORF">Syn7803C11_195</name>
    <name evidence="17" type="ORF">Syn7803C12_202</name>
    <name evidence="18" type="ORF">Syn7803C15_203</name>
    <name evidence="19" type="ORF">Syn7803C16_201</name>
    <name evidence="20" type="ORF">Syn7803C24_199</name>
    <name evidence="21" type="ORF">Syn7803C25_203</name>
    <name evidence="22" type="ORF">Syn7803C34_201</name>
    <name evidence="2" type="ORF">Syn7803C58_198</name>
    <name evidence="3" type="ORF">Syn7803C6_203</name>
    <name evidence="4" type="ORF">Syn7803C80_203</name>
    <name evidence="5" type="ORF">Syn7803C9_205</name>
    <name evidence="6" type="ORF">Syn7803US17_204</name>
    <name evidence="7" type="ORF">Syn7803US24_203</name>
    <name evidence="8" type="ORF">Syn7803US2_202</name>
    <name evidence="9" type="ORF">Syn7803US36_205</name>
    <name evidence="10" type="ORF">Syn7803US37_206</name>
    <name evidence="11" type="ORF">Syn7803US39_203</name>
    <name evidence="12" type="ORF">Syn7803US3_203</name>
    <name evidence="13" type="ORF">Syn7803US43_199</name>
    <name evidence="14" type="ORF">Syn7803US44_205</name>
    <name evidence="15" type="ORF">Syn7803US4_198</name>
</gene>
<evidence type="ECO:0000313" key="19">
    <source>
        <dbReference type="EMBL" id="AIX42420.1"/>
    </source>
</evidence>
<dbReference type="Proteomes" id="UP000185301">
    <property type="component" value="Segment"/>
</dbReference>
<keyword evidence="1" id="KW-0472">Membrane</keyword>
<evidence type="ECO:0000313" key="13">
    <source>
        <dbReference type="EMBL" id="AIX32116.1"/>
    </source>
</evidence>
<dbReference type="EMBL" id="KJ019146">
    <property type="protein sequence ID" value="AIX42420.1"/>
    <property type="molecule type" value="Genomic_DNA"/>
</dbReference>
<dbReference type="Proteomes" id="UP000185296">
    <property type="component" value="Segment"/>
</dbReference>
<dbReference type="EMBL" id="KJ019159">
    <property type="protein sequence ID" value="AIX45752.1"/>
    <property type="molecule type" value="Genomic_DNA"/>
</dbReference>
<evidence type="ECO:0000313" key="12">
    <source>
        <dbReference type="EMBL" id="AIX31260.1"/>
    </source>
</evidence>
<evidence type="ECO:0000313" key="8">
    <source>
        <dbReference type="EMBL" id="AIX29313.1"/>
    </source>
</evidence>
<dbReference type="Proteomes" id="UP000185310">
    <property type="component" value="Segment"/>
</dbReference>
<evidence type="ECO:0000313" key="20">
    <source>
        <dbReference type="EMBL" id="AIX43838.1"/>
    </source>
</evidence>
<evidence type="ECO:0000313" key="6">
    <source>
        <dbReference type="EMBL" id="AIX27845.1"/>
    </source>
</evidence>
<evidence type="ECO:0000313" key="11">
    <source>
        <dbReference type="EMBL" id="AIX30974.1"/>
    </source>
</evidence>
<dbReference type="Proteomes" id="UP000185286">
    <property type="component" value="Genome"/>
</dbReference>
<dbReference type="EMBL" id="KJ019098">
    <property type="protein sequence ID" value="AIX30974.1"/>
    <property type="molecule type" value="Genomic_DNA"/>
</dbReference>